<dbReference type="PROSITE" id="PS00670">
    <property type="entry name" value="D_2_HYDROXYACID_DH_2"/>
    <property type="match status" value="1"/>
</dbReference>
<feature type="transmembrane region" description="Helical" evidence="20">
    <location>
        <begin position="360"/>
        <end position="384"/>
    </location>
</feature>
<gene>
    <name evidence="22" type="primary">PGDH1</name>
    <name evidence="22" type="ORF">SDJN03_24513</name>
</gene>
<sequence>MMQDLLQNRNPWNFFDATNKALFWSFTFFLPLLHFPSFALNSDGALLLSLKRSILGDPLSVFANWNVYDATPCSWRGVTCTDLRGYGGGWPDLLRVTAVSLPGSQLLGSIPDELGRIEHLRLLDLSGNFFNGSLPVSIFNASELQILSLSNNVISGELPADIGGLKSLQVLNLSDNALAGKVPGNLTALKNLTVVSLRSNYFVGEIPGNFSWVEVLDLSSNLLNGSLPADFGGEKLRSLNFSYNKISGPVPPEFAKWIPANATMDLSFNNLTGAIPQSAALLSQKTEAFAGNEDLCGKPLKHLCSIHSSLTIPPNVSEISSSSPAIAAIPKTIGSIPATKSPGGPNGTQTSQPQNTMKPITIAAIAVGDLAGITILAIGILYVYHHRKQTSPNSKTSKSAEKKPPIGSDQDRHNTQKKPSSVLFCLANKGEDTSEATSSSDGEEQREQSGANYGGVNRDSKKNGVLVTLDGETEMELETLLKASAYILGASGGSIVYKAVLEDGTAFAVRRIGDVNFERLRDFEAQMRAIAKLRHQNLVKIRGFFWGEDEKLIIYDYVSNGCLATSIHKKQSSSSSSQIHLSFEVRLKIAMAIFLVLSPTSVAQPVVFSFRREMATSASFTLRRPALENSVLSSLSSKIPVPSAFSVDLRRRSVGAPRFVVLVSASMDAKPTVLVAEKLGEAGLDLLKDFANVDCSYNLSPEELCTKISLCDAIIVRSGTKVSREVFESSGGRLKVVGRAGVGIDNVDLAAATEHGCLVVNAPTANTVAAAEHGIALLTAMARNVAQADASVKAGKWQRNKYVGVSLVGKTLAVMGFGKVGTEVARRAKGLGMHVIAHDPYAPADRARAIGVELVSFDEAIGTADFISLHMPLTPATSKILNDENFAKMKKGVRIVNVARGGVIDEEALVRALDAGIVAQAALDVFTEEPPPKDSKLIQHENVTVTPHLGASTMEAQEGVAVEIAEAVVGALKGELAATAVNAPMVPAEVLTELKPFVELAEKLGRLAVQLVAGGSGVKTVKVTYASSRAPDDLDTRLLRAMITKGLIEPISSVFVNLVNADFTAKQRGLRISEERVILDGSPEKPLEYIQVQIANVESKFASAISDSGEITVEGLVKDGIPHLTKVGSFEVDVSLEGSIILCRQVDQPGMIGTVGSILGEENVNVSFMSVGRIAPRKQAVMAIGVDEQPSKESLKRIGDVPAIEEFVFLKL</sequence>
<evidence type="ECO:0000256" key="6">
    <source>
        <dbReference type="ARBA" id="ARBA00022553"/>
    </source>
</evidence>
<dbReference type="InterPro" id="IPR002912">
    <property type="entry name" value="ACT_dom"/>
</dbReference>
<dbReference type="FunFam" id="3.30.1330.90:FF:000003">
    <property type="entry name" value="D-3-phosphoglycerate dehydrogenase"/>
    <property type="match status" value="1"/>
</dbReference>
<dbReference type="InterPro" id="IPR001245">
    <property type="entry name" value="Ser-Thr/Tyr_kinase_cat_dom"/>
</dbReference>
<dbReference type="PANTHER" id="PTHR42938">
    <property type="entry name" value="FORMATE DEHYDROGENASE 1"/>
    <property type="match status" value="1"/>
</dbReference>
<dbReference type="Proteomes" id="UP000685013">
    <property type="component" value="Chromosome 16"/>
</dbReference>
<evidence type="ECO:0000256" key="19">
    <source>
        <dbReference type="SAM" id="MobiDB-lite"/>
    </source>
</evidence>
<dbReference type="FunFam" id="3.40.50.720:FF:000616">
    <property type="entry name" value="D-3-phosphoglycerate dehydrogenase 2 chloroplastic"/>
    <property type="match status" value="1"/>
</dbReference>
<name>A0AAV6M8X3_9ROSI</name>
<evidence type="ECO:0000256" key="3">
    <source>
        <dbReference type="ARBA" id="ARBA00005216"/>
    </source>
</evidence>
<dbReference type="InterPro" id="IPR015878">
    <property type="entry name" value="Ado_hCys_hydrolase_NAD-bd"/>
</dbReference>
<feature type="region of interest" description="Disordered" evidence="19">
    <location>
        <begin position="432"/>
        <end position="457"/>
    </location>
</feature>
<evidence type="ECO:0000256" key="13">
    <source>
        <dbReference type="ARBA" id="ARBA00022989"/>
    </source>
</evidence>
<evidence type="ECO:0000256" key="20">
    <source>
        <dbReference type="SAM" id="Phobius"/>
    </source>
</evidence>
<feature type="non-terminal residue" evidence="22">
    <location>
        <position position="1"/>
    </location>
</feature>
<keyword evidence="9 20" id="KW-0812">Transmembrane</keyword>
<dbReference type="InterPro" id="IPR013210">
    <property type="entry name" value="LRR_N_plant-typ"/>
</dbReference>
<evidence type="ECO:0000313" key="23">
    <source>
        <dbReference type="Proteomes" id="UP000685013"/>
    </source>
</evidence>
<dbReference type="Pfam" id="PF01842">
    <property type="entry name" value="ACT"/>
    <property type="match status" value="1"/>
</dbReference>
<dbReference type="PROSITE" id="PS00065">
    <property type="entry name" value="D_2_HYDROXYACID_DH_1"/>
    <property type="match status" value="1"/>
</dbReference>
<dbReference type="AlphaFoldDB" id="A0AAV6M8X3"/>
<keyword evidence="18" id="KW-0718">Serine biosynthesis</keyword>
<evidence type="ECO:0000259" key="21">
    <source>
        <dbReference type="PROSITE" id="PS51671"/>
    </source>
</evidence>
<evidence type="ECO:0000256" key="18">
    <source>
        <dbReference type="RuleBase" id="RU363003"/>
    </source>
</evidence>
<dbReference type="GO" id="GO:0004617">
    <property type="term" value="F:phosphoglycerate dehydrogenase activity"/>
    <property type="evidence" value="ECO:0007669"/>
    <property type="project" value="UniProtKB-EC"/>
</dbReference>
<evidence type="ECO:0000256" key="9">
    <source>
        <dbReference type="ARBA" id="ARBA00022692"/>
    </source>
</evidence>
<comment type="caution">
    <text evidence="22">The sequence shown here is derived from an EMBL/GenBank/DDBJ whole genome shotgun (WGS) entry which is preliminary data.</text>
</comment>
<dbReference type="CDD" id="cd12173">
    <property type="entry name" value="PGDH_4"/>
    <property type="match status" value="1"/>
</dbReference>
<keyword evidence="15 18" id="KW-0520">NAD</keyword>
<dbReference type="FunFam" id="3.40.50.720:FF:000021">
    <property type="entry name" value="D-3-phosphoglycerate dehydrogenase"/>
    <property type="match status" value="1"/>
</dbReference>
<dbReference type="InterPro" id="IPR006139">
    <property type="entry name" value="D-isomer_2_OHA_DH_cat_dom"/>
</dbReference>
<evidence type="ECO:0000256" key="5">
    <source>
        <dbReference type="ARBA" id="ARBA00022528"/>
    </source>
</evidence>
<dbReference type="FunFam" id="3.80.10.10:FF:000627">
    <property type="entry name" value="Probable leucine-rich repeat receptor-like protein kinase At2g33170"/>
    <property type="match status" value="1"/>
</dbReference>
<comment type="pathway">
    <text evidence="3 18">Amino-acid biosynthesis; L-serine biosynthesis; L-serine from 3-phospho-D-glycerate: step 1/3.</text>
</comment>
<dbReference type="PROSITE" id="PS00671">
    <property type="entry name" value="D_2_HYDROXYACID_DH_3"/>
    <property type="match status" value="1"/>
</dbReference>
<feature type="transmembrane region" description="Helical" evidence="20">
    <location>
        <begin position="589"/>
        <end position="610"/>
    </location>
</feature>
<dbReference type="SMART" id="SM00997">
    <property type="entry name" value="AdoHcyase_NAD"/>
    <property type="match status" value="1"/>
</dbReference>
<keyword evidence="11" id="KW-0677">Repeat</keyword>
<dbReference type="PANTHER" id="PTHR42938:SF5">
    <property type="entry name" value="D-3-PHOSPHOGLYCERATE DEHYDROGENASE 3, CHLOROPLASTIC"/>
    <property type="match status" value="1"/>
</dbReference>
<evidence type="ECO:0000256" key="7">
    <source>
        <dbReference type="ARBA" id="ARBA00022614"/>
    </source>
</evidence>
<reference evidence="22 23" key="1">
    <citation type="journal article" date="2021" name="Hortic Res">
        <title>The domestication of Cucurbita argyrosperma as revealed by the genome of its wild relative.</title>
        <authorList>
            <person name="Barrera-Redondo J."/>
            <person name="Sanchez-de la Vega G."/>
            <person name="Aguirre-Liguori J.A."/>
            <person name="Castellanos-Morales G."/>
            <person name="Gutierrez-Guerrero Y.T."/>
            <person name="Aguirre-Dugua X."/>
            <person name="Aguirre-Planter E."/>
            <person name="Tenaillon M.I."/>
            <person name="Lira-Saade R."/>
            <person name="Eguiarte L.E."/>
        </authorList>
    </citation>
    <scope>NUCLEOTIDE SEQUENCE [LARGE SCALE GENOMIC DNA]</scope>
    <source>
        <strain evidence="22">JBR-2021</strain>
    </source>
</reference>
<accession>A0AAV6M8X3</accession>
<keyword evidence="7" id="KW-0433">Leucine-rich repeat</keyword>
<dbReference type="PROSITE" id="PS51671">
    <property type="entry name" value="ACT"/>
    <property type="match status" value="1"/>
</dbReference>
<dbReference type="GO" id="GO:0004672">
    <property type="term" value="F:protein kinase activity"/>
    <property type="evidence" value="ECO:0007669"/>
    <property type="project" value="InterPro"/>
</dbReference>
<dbReference type="FunFam" id="3.30.70.260:FF:000008">
    <property type="entry name" value="D-3-phosphoglycerate dehydrogenase, chloroplastic"/>
    <property type="match status" value="1"/>
</dbReference>
<feature type="region of interest" description="Disordered" evidence="19">
    <location>
        <begin position="334"/>
        <end position="354"/>
    </location>
</feature>
<organism evidence="22 23">
    <name type="scientific">Cucurbita argyrosperma subsp. sororia</name>
    <dbReference type="NCBI Taxonomy" id="37648"/>
    <lineage>
        <taxon>Eukaryota</taxon>
        <taxon>Viridiplantae</taxon>
        <taxon>Streptophyta</taxon>
        <taxon>Embryophyta</taxon>
        <taxon>Tracheophyta</taxon>
        <taxon>Spermatophyta</taxon>
        <taxon>Magnoliopsida</taxon>
        <taxon>eudicotyledons</taxon>
        <taxon>Gunneridae</taxon>
        <taxon>Pentapetalae</taxon>
        <taxon>rosids</taxon>
        <taxon>fabids</taxon>
        <taxon>Cucurbitales</taxon>
        <taxon>Cucurbitaceae</taxon>
        <taxon>Cucurbiteae</taxon>
        <taxon>Cucurbita</taxon>
    </lineage>
</organism>
<dbReference type="InterPro" id="IPR006236">
    <property type="entry name" value="PGDH"/>
</dbReference>
<evidence type="ECO:0000256" key="1">
    <source>
        <dbReference type="ARBA" id="ARBA00004167"/>
    </source>
</evidence>
<keyword evidence="16 20" id="KW-0472">Membrane</keyword>
<evidence type="ECO:0000256" key="14">
    <source>
        <dbReference type="ARBA" id="ARBA00023002"/>
    </source>
</evidence>
<proteinExistence type="inferred from homology"/>
<feature type="compositionally biased region" description="Basic and acidic residues" evidence="19">
    <location>
        <begin position="398"/>
        <end position="414"/>
    </location>
</feature>
<keyword evidence="8" id="KW-0934">Plastid</keyword>
<evidence type="ECO:0000256" key="10">
    <source>
        <dbReference type="ARBA" id="ARBA00022729"/>
    </source>
</evidence>
<dbReference type="InterPro" id="IPR001611">
    <property type="entry name" value="Leu-rich_rpt"/>
</dbReference>
<feature type="region of interest" description="Disordered" evidence="19">
    <location>
        <begin position="389"/>
        <end position="419"/>
    </location>
</feature>
<evidence type="ECO:0000256" key="15">
    <source>
        <dbReference type="ARBA" id="ARBA00023027"/>
    </source>
</evidence>
<keyword evidence="12" id="KW-0809">Transit peptide</keyword>
<comment type="similarity">
    <text evidence="4 18">Belongs to the D-isomer specific 2-hydroxyacid dehydrogenase family.</text>
</comment>
<dbReference type="GO" id="GO:0006564">
    <property type="term" value="P:L-serine biosynthetic process"/>
    <property type="evidence" value="ECO:0007669"/>
    <property type="project" value="UniProtKB-KW"/>
</dbReference>
<dbReference type="InterPro" id="IPR029753">
    <property type="entry name" value="D-isomer_DH_CS"/>
</dbReference>
<dbReference type="Pfam" id="PF00560">
    <property type="entry name" value="LRR_1"/>
    <property type="match status" value="2"/>
</dbReference>
<comment type="catalytic activity">
    <reaction evidence="17 18">
        <text>(2R)-3-phosphoglycerate + NAD(+) = 3-phosphooxypyruvate + NADH + H(+)</text>
        <dbReference type="Rhea" id="RHEA:12641"/>
        <dbReference type="ChEBI" id="CHEBI:15378"/>
        <dbReference type="ChEBI" id="CHEBI:18110"/>
        <dbReference type="ChEBI" id="CHEBI:57540"/>
        <dbReference type="ChEBI" id="CHEBI:57945"/>
        <dbReference type="ChEBI" id="CHEBI:58272"/>
        <dbReference type="EC" id="1.1.1.95"/>
    </reaction>
</comment>
<feature type="domain" description="ACT" evidence="21">
    <location>
        <begin position="1140"/>
        <end position="1212"/>
    </location>
</feature>
<evidence type="ECO:0000313" key="22">
    <source>
        <dbReference type="EMBL" id="KAG6576939.1"/>
    </source>
</evidence>
<evidence type="ECO:0000256" key="2">
    <source>
        <dbReference type="ARBA" id="ARBA00004229"/>
    </source>
</evidence>
<dbReference type="Pfam" id="PF00389">
    <property type="entry name" value="2-Hacid_dh"/>
    <property type="match status" value="1"/>
</dbReference>
<evidence type="ECO:0000256" key="16">
    <source>
        <dbReference type="ARBA" id="ARBA00023136"/>
    </source>
</evidence>
<dbReference type="GO" id="GO:0051287">
    <property type="term" value="F:NAD binding"/>
    <property type="evidence" value="ECO:0007669"/>
    <property type="project" value="UniProtKB-UniRule"/>
</dbReference>
<keyword evidence="5" id="KW-0150">Chloroplast</keyword>
<dbReference type="EMBL" id="JAGKQH010000016">
    <property type="protein sequence ID" value="KAG6576939.1"/>
    <property type="molecule type" value="Genomic_DNA"/>
</dbReference>
<dbReference type="FunFam" id="3.80.10.10:FF:000722">
    <property type="entry name" value="Leucine-rich repeat receptor-like protein kinase"/>
    <property type="match status" value="1"/>
</dbReference>
<dbReference type="GO" id="GO:0009570">
    <property type="term" value="C:chloroplast stroma"/>
    <property type="evidence" value="ECO:0007669"/>
    <property type="project" value="TreeGrafter"/>
</dbReference>
<evidence type="ECO:0000256" key="17">
    <source>
        <dbReference type="ARBA" id="ARBA00048731"/>
    </source>
</evidence>
<keyword evidence="14 18" id="KW-0560">Oxidoreductase</keyword>
<keyword evidence="13 20" id="KW-1133">Transmembrane helix</keyword>
<keyword evidence="10" id="KW-0732">Signal</keyword>
<evidence type="ECO:0000256" key="12">
    <source>
        <dbReference type="ARBA" id="ARBA00022946"/>
    </source>
</evidence>
<dbReference type="Pfam" id="PF08263">
    <property type="entry name" value="LRRNT_2"/>
    <property type="match status" value="1"/>
</dbReference>
<dbReference type="Pfam" id="PF13855">
    <property type="entry name" value="LRR_8"/>
    <property type="match status" value="1"/>
</dbReference>
<dbReference type="Pfam" id="PF19304">
    <property type="entry name" value="PGDH_inter"/>
    <property type="match status" value="1"/>
</dbReference>
<dbReference type="GO" id="GO:0016020">
    <property type="term" value="C:membrane"/>
    <property type="evidence" value="ECO:0007669"/>
    <property type="project" value="UniProtKB-SubCell"/>
</dbReference>
<keyword evidence="18" id="KW-0028">Amino-acid biosynthesis</keyword>
<dbReference type="NCBIfam" id="TIGR01327">
    <property type="entry name" value="PGDH"/>
    <property type="match status" value="1"/>
</dbReference>
<evidence type="ECO:0000256" key="11">
    <source>
        <dbReference type="ARBA" id="ARBA00022737"/>
    </source>
</evidence>
<dbReference type="InterPro" id="IPR006140">
    <property type="entry name" value="D-isomer_DH_NAD-bd"/>
</dbReference>
<dbReference type="InterPro" id="IPR045626">
    <property type="entry name" value="PGDH_ASB_dom"/>
</dbReference>
<evidence type="ECO:0000256" key="8">
    <source>
        <dbReference type="ARBA" id="ARBA00022640"/>
    </source>
</evidence>
<dbReference type="CDD" id="cd04902">
    <property type="entry name" value="ACT_3PGDH-xct"/>
    <property type="match status" value="1"/>
</dbReference>
<keyword evidence="6" id="KW-0597">Phosphoprotein</keyword>
<comment type="subcellular location">
    <subcellularLocation>
        <location evidence="1">Membrane</location>
        <topology evidence="1">Single-pass membrane protein</topology>
    </subcellularLocation>
    <subcellularLocation>
        <location evidence="2">Plastid</location>
        <location evidence="2">Chloroplast</location>
    </subcellularLocation>
</comment>
<dbReference type="Pfam" id="PF02826">
    <property type="entry name" value="2-Hacid_dh_C"/>
    <property type="match status" value="1"/>
</dbReference>
<protein>
    <recommendedName>
        <fullName evidence="18">D-3-phosphoglycerate dehydrogenase</fullName>
        <ecNumber evidence="18">1.1.1.95</ecNumber>
    </recommendedName>
</protein>
<dbReference type="InterPro" id="IPR029752">
    <property type="entry name" value="D-isomer_DH_CS1"/>
</dbReference>
<dbReference type="Pfam" id="PF07714">
    <property type="entry name" value="PK_Tyr_Ser-Thr"/>
    <property type="match status" value="1"/>
</dbReference>
<keyword evidence="23" id="KW-1185">Reference proteome</keyword>
<dbReference type="EC" id="1.1.1.95" evidence="18"/>
<evidence type="ECO:0000256" key="4">
    <source>
        <dbReference type="ARBA" id="ARBA00005854"/>
    </source>
</evidence>